<evidence type="ECO:0000256" key="1">
    <source>
        <dbReference type="ARBA" id="ARBA00022505"/>
    </source>
</evidence>
<proteinExistence type="predicted"/>
<dbReference type="InterPro" id="IPR008995">
    <property type="entry name" value="Mo/tungstate-bd_C_term_dom"/>
</dbReference>
<reference evidence="4" key="1">
    <citation type="submission" date="2021-02" db="EMBL/GenBank/DDBJ databases">
        <title>Rhodobacter shimadae sp. nov., an aerobic anoxygenic phototrophic bacterium isolated from a hot spring.</title>
        <authorList>
            <person name="Muramatsu S."/>
            <person name="Haruta S."/>
            <person name="Hirose S."/>
            <person name="Hanada S."/>
        </authorList>
    </citation>
    <scope>NUCLEOTIDE SEQUENCE</scope>
    <source>
        <strain evidence="4">N10</strain>
        <plasmid evidence="4">unnamed1</plasmid>
    </source>
</reference>
<keyword evidence="4" id="KW-0614">Plasmid</keyword>
<gene>
    <name evidence="4" type="ORF">JO391_20600</name>
</gene>
<dbReference type="Pfam" id="PF03459">
    <property type="entry name" value="TOBE"/>
    <property type="match status" value="1"/>
</dbReference>
<dbReference type="PROSITE" id="PS51866">
    <property type="entry name" value="MOP"/>
    <property type="match status" value="1"/>
</dbReference>
<feature type="domain" description="Mop" evidence="3">
    <location>
        <begin position="1"/>
        <end position="49"/>
    </location>
</feature>
<geneLocation type="plasmid" evidence="4 5">
    <name>unnamed1</name>
</geneLocation>
<evidence type="ECO:0000313" key="4">
    <source>
        <dbReference type="EMBL" id="QYZ72068.1"/>
    </source>
</evidence>
<keyword evidence="5" id="KW-1185">Reference proteome</keyword>
<evidence type="ECO:0000256" key="2">
    <source>
        <dbReference type="PROSITE-ProRule" id="PRU01213"/>
    </source>
</evidence>
<dbReference type="KEGG" id="nsm:JO391_20600"/>
<dbReference type="AlphaFoldDB" id="A0A8G0ZZP1"/>
<dbReference type="InterPro" id="IPR004606">
    <property type="entry name" value="Mop_domain"/>
</dbReference>
<evidence type="ECO:0000259" key="3">
    <source>
        <dbReference type="PROSITE" id="PS51866"/>
    </source>
</evidence>
<dbReference type="EMBL" id="CP069371">
    <property type="protein sequence ID" value="QYZ72068.1"/>
    <property type="molecule type" value="Genomic_DNA"/>
</dbReference>
<dbReference type="Gene3D" id="2.40.50.100">
    <property type="match status" value="1"/>
</dbReference>
<dbReference type="GO" id="GO:0015689">
    <property type="term" value="P:molybdate ion transport"/>
    <property type="evidence" value="ECO:0007669"/>
    <property type="project" value="InterPro"/>
</dbReference>
<keyword evidence="1 2" id="KW-0500">Molybdenum</keyword>
<organism evidence="4 5">
    <name type="scientific">Neotabrizicola shimadae</name>
    <dbReference type="NCBI Taxonomy" id="2807096"/>
    <lineage>
        <taxon>Bacteria</taxon>
        <taxon>Pseudomonadati</taxon>
        <taxon>Pseudomonadota</taxon>
        <taxon>Alphaproteobacteria</taxon>
        <taxon>Rhodobacterales</taxon>
        <taxon>Paracoccaceae</taxon>
        <taxon>Neotabrizicola</taxon>
    </lineage>
</organism>
<sequence length="64" mass="6925">MRPGVMVHLTVGADEIVARISRSAAGQLAFQPGDAAHAVLKSMSLARDHIAKRTVSYSQPRRLK</sequence>
<dbReference type="SUPFAM" id="SSF50331">
    <property type="entry name" value="MOP-like"/>
    <property type="match status" value="1"/>
</dbReference>
<protein>
    <submittedName>
        <fullName evidence="4">TOBE domain-containing protein</fullName>
    </submittedName>
</protein>
<evidence type="ECO:0000313" key="5">
    <source>
        <dbReference type="Proteomes" id="UP000826300"/>
    </source>
</evidence>
<dbReference type="InterPro" id="IPR005116">
    <property type="entry name" value="Transp-assoc_OB_typ1"/>
</dbReference>
<dbReference type="Proteomes" id="UP000826300">
    <property type="component" value="Plasmid unnamed1"/>
</dbReference>
<name>A0A8G0ZZP1_9RHOB</name>
<accession>A0A8G0ZZP1</accession>